<name>A0A2A9P6U0_OPHUN</name>
<protein>
    <submittedName>
        <fullName evidence="2">Uncharacterized protein</fullName>
    </submittedName>
</protein>
<feature type="region of interest" description="Disordered" evidence="1">
    <location>
        <begin position="53"/>
        <end position="74"/>
    </location>
</feature>
<dbReference type="Proteomes" id="UP000037136">
    <property type="component" value="Unassembled WGS sequence"/>
</dbReference>
<accession>A0A2A9P6U0</accession>
<proteinExistence type="predicted"/>
<dbReference type="EMBL" id="LAZP02000548">
    <property type="protein sequence ID" value="PFH56580.1"/>
    <property type="molecule type" value="Genomic_DNA"/>
</dbReference>
<evidence type="ECO:0000313" key="3">
    <source>
        <dbReference type="Proteomes" id="UP000037136"/>
    </source>
</evidence>
<reference evidence="2 3" key="1">
    <citation type="journal article" date="2015" name="BMC Genomics">
        <title>Gene expression during zombie ant biting behavior reflects the complexity underlying fungal parasitic behavioral manipulation.</title>
        <authorList>
            <person name="de Bekker C."/>
            <person name="Ohm R.A."/>
            <person name="Loreto R.G."/>
            <person name="Sebastian A."/>
            <person name="Albert I."/>
            <person name="Merrow M."/>
            <person name="Brachmann A."/>
            <person name="Hughes D.P."/>
        </authorList>
    </citation>
    <scope>NUCLEOTIDE SEQUENCE [LARGE SCALE GENOMIC DNA]</scope>
    <source>
        <strain evidence="2 3">SC16a</strain>
    </source>
</reference>
<reference evidence="2 3" key="2">
    <citation type="journal article" date="2017" name="Sci. Rep.">
        <title>Ant-infecting Ophiocordyceps genomes reveal a high diversity of potential behavioral manipulation genes and a possible major role for enterotoxins.</title>
        <authorList>
            <person name="de Bekker C."/>
            <person name="Ohm R.A."/>
            <person name="Evans H.C."/>
            <person name="Brachmann A."/>
            <person name="Hughes D.P."/>
        </authorList>
    </citation>
    <scope>NUCLEOTIDE SEQUENCE [LARGE SCALE GENOMIC DNA]</scope>
    <source>
        <strain evidence="2 3">SC16a</strain>
    </source>
</reference>
<dbReference type="AlphaFoldDB" id="A0A2A9P6U0"/>
<evidence type="ECO:0000256" key="1">
    <source>
        <dbReference type="SAM" id="MobiDB-lite"/>
    </source>
</evidence>
<keyword evidence="3" id="KW-1185">Reference proteome</keyword>
<sequence length="74" mass="8410">MYSTDFLNTPPLRVLAVFEAWPDSHRRAVEHLMSDGLTAIYLALESSRCVIAAPRTASRRRQSPEPPEQSAERR</sequence>
<evidence type="ECO:0000313" key="2">
    <source>
        <dbReference type="EMBL" id="PFH56580.1"/>
    </source>
</evidence>
<organism evidence="2 3">
    <name type="scientific">Ophiocordyceps unilateralis</name>
    <name type="common">Zombie-ant fungus</name>
    <name type="synonym">Torrubia unilateralis</name>
    <dbReference type="NCBI Taxonomy" id="268505"/>
    <lineage>
        <taxon>Eukaryota</taxon>
        <taxon>Fungi</taxon>
        <taxon>Dikarya</taxon>
        <taxon>Ascomycota</taxon>
        <taxon>Pezizomycotina</taxon>
        <taxon>Sordariomycetes</taxon>
        <taxon>Hypocreomycetidae</taxon>
        <taxon>Hypocreales</taxon>
        <taxon>Ophiocordycipitaceae</taxon>
        <taxon>Ophiocordyceps</taxon>
    </lineage>
</organism>
<gene>
    <name evidence="2" type="ORF">XA68_16282</name>
</gene>
<comment type="caution">
    <text evidence="2">The sequence shown here is derived from an EMBL/GenBank/DDBJ whole genome shotgun (WGS) entry which is preliminary data.</text>
</comment>